<accession>A0AAD4FH15</accession>
<comment type="caution">
    <text evidence="2">The sequence shown here is derived from an EMBL/GenBank/DDBJ whole genome shotgun (WGS) entry which is preliminary data.</text>
</comment>
<dbReference type="AlphaFoldDB" id="A0AAD4FH15"/>
<reference evidence="2" key="1">
    <citation type="submission" date="2021-07" db="EMBL/GenBank/DDBJ databases">
        <title>Genome Resource of American Ginseng Black Spot Pathogen Alternaria panax.</title>
        <authorList>
            <person name="Qiu C."/>
            <person name="Wang W."/>
            <person name="Liu Z."/>
        </authorList>
    </citation>
    <scope>NUCLEOTIDE SEQUENCE</scope>
    <source>
        <strain evidence="2">BNCC115425</strain>
    </source>
</reference>
<feature type="compositionally biased region" description="Low complexity" evidence="1">
    <location>
        <begin position="242"/>
        <end position="259"/>
    </location>
</feature>
<dbReference type="Proteomes" id="UP001199106">
    <property type="component" value="Unassembled WGS sequence"/>
</dbReference>
<organism evidence="2 3">
    <name type="scientific">Alternaria panax</name>
    <dbReference type="NCBI Taxonomy" id="48097"/>
    <lineage>
        <taxon>Eukaryota</taxon>
        <taxon>Fungi</taxon>
        <taxon>Dikarya</taxon>
        <taxon>Ascomycota</taxon>
        <taxon>Pezizomycotina</taxon>
        <taxon>Dothideomycetes</taxon>
        <taxon>Pleosporomycetidae</taxon>
        <taxon>Pleosporales</taxon>
        <taxon>Pleosporineae</taxon>
        <taxon>Pleosporaceae</taxon>
        <taxon>Alternaria</taxon>
        <taxon>Alternaria sect. Panax</taxon>
    </lineage>
</organism>
<proteinExistence type="predicted"/>
<name>A0AAD4FH15_9PLEO</name>
<evidence type="ECO:0000313" key="3">
    <source>
        <dbReference type="Proteomes" id="UP001199106"/>
    </source>
</evidence>
<dbReference type="EMBL" id="JAANER010000005">
    <property type="protein sequence ID" value="KAG9189692.1"/>
    <property type="molecule type" value="Genomic_DNA"/>
</dbReference>
<feature type="region of interest" description="Disordered" evidence="1">
    <location>
        <begin position="355"/>
        <end position="395"/>
    </location>
</feature>
<feature type="compositionally biased region" description="Polar residues" evidence="1">
    <location>
        <begin position="223"/>
        <end position="236"/>
    </location>
</feature>
<evidence type="ECO:0000256" key="1">
    <source>
        <dbReference type="SAM" id="MobiDB-lite"/>
    </source>
</evidence>
<sequence length="395" mass="43846">MPSNDTPGTLTHFVHHGGNEETRARILIDEDDIPPLTIWGGPTHTTNGFSQPLRPVIVYDHTQTPSTIQYAPKITINHQPTFIYNPQPMIAPSSSPAFPPRQHPSRIVIRNDTEEPRRTYIPTQILENTRPPIRPGNIATIVEKYTRSLAEAKERVTANAEDIPPRLRLSMPEMNQAIGNWGNVVHTREGPVLRLRSERQGHEFRLRRRANEALNGDSMANSYAKATQISHPSESTARVVDSPTPESSTRSSRSASLSGTTLVNSTASLSLDNDTAVVPNVTINGVPSENVDISCNNAYETPAASLRRRRAVHQGKPLDRMRTRKEAAEDARWGLRDRRRDGMEVEMIRHVLGQERAVQAEQTHRAETNGVESEGSEELSDGSVADAGERRLASE</sequence>
<keyword evidence="3" id="KW-1185">Reference proteome</keyword>
<feature type="region of interest" description="Disordered" evidence="1">
    <location>
        <begin position="223"/>
        <end position="259"/>
    </location>
</feature>
<protein>
    <submittedName>
        <fullName evidence="2">Uncharacterized protein</fullName>
    </submittedName>
</protein>
<evidence type="ECO:0000313" key="2">
    <source>
        <dbReference type="EMBL" id="KAG9189692.1"/>
    </source>
</evidence>
<gene>
    <name evidence="2" type="ORF">G6011_06560</name>
</gene>